<dbReference type="InterPro" id="IPR032914">
    <property type="entry name" value="Vam6/VPS39/TRAP1"/>
</dbReference>
<evidence type="ECO:0000313" key="3">
    <source>
        <dbReference type="Proteomes" id="UP000267096"/>
    </source>
</evidence>
<dbReference type="GO" id="GO:0006914">
    <property type="term" value="P:autophagy"/>
    <property type="evidence" value="ECO:0007669"/>
    <property type="project" value="TreeGrafter"/>
</dbReference>
<dbReference type="PANTHER" id="PTHR12894:SF49">
    <property type="entry name" value="VAM6_VPS39-LIKE PROTEIN"/>
    <property type="match status" value="1"/>
</dbReference>
<dbReference type="PANTHER" id="PTHR12894">
    <property type="entry name" value="CNH DOMAIN CONTAINING"/>
    <property type="match status" value="1"/>
</dbReference>
<dbReference type="InterPro" id="IPR000547">
    <property type="entry name" value="Clathrin_H-chain/VPS_repeat"/>
</dbReference>
<reference evidence="2 3" key="1">
    <citation type="submission" date="2018-11" db="EMBL/GenBank/DDBJ databases">
        <authorList>
            <consortium name="Pathogen Informatics"/>
        </authorList>
    </citation>
    <scope>NUCLEOTIDE SEQUENCE [LARGE SCALE GENOMIC DNA]</scope>
</reference>
<sequence length="185" mass="21570">MVSDENIVRAGEEDGELGEYRRKLHRFLQTSSSYSPEKLLVLLRYDSMHEERAILLGRLKRHEQALAIYTNVLRDYKEAENYCKINYDRQDPENSKVYLILLRMYTNPPDSSILGLMQSDIYRAQPNQNEAIRILKEHANAIDTEEAISLLPDDYTLKSVWHALEAVLQATHDKRIAVCLCCWRV</sequence>
<protein>
    <submittedName>
        <fullName evidence="2">Uncharacterized protein</fullName>
    </submittedName>
</protein>
<dbReference type="GO" id="GO:0034058">
    <property type="term" value="P:endosomal vesicle fusion"/>
    <property type="evidence" value="ECO:0007669"/>
    <property type="project" value="TreeGrafter"/>
</dbReference>
<dbReference type="EMBL" id="UYRR01005596">
    <property type="protein sequence ID" value="VDK21890.1"/>
    <property type="molecule type" value="Genomic_DNA"/>
</dbReference>
<proteinExistence type="predicted"/>
<gene>
    <name evidence="2" type="ORF">ASIM_LOCUS3555</name>
</gene>
<accession>A0A3P6NU04</accession>
<dbReference type="AlphaFoldDB" id="A0A3P6NU04"/>
<name>A0A3P6NU04_ANISI</name>
<evidence type="ECO:0000313" key="2">
    <source>
        <dbReference type="EMBL" id="VDK21890.1"/>
    </source>
</evidence>
<dbReference type="Proteomes" id="UP000267096">
    <property type="component" value="Unassembled WGS sequence"/>
</dbReference>
<organism evidence="2 3">
    <name type="scientific">Anisakis simplex</name>
    <name type="common">Herring worm</name>
    <dbReference type="NCBI Taxonomy" id="6269"/>
    <lineage>
        <taxon>Eukaryota</taxon>
        <taxon>Metazoa</taxon>
        <taxon>Ecdysozoa</taxon>
        <taxon>Nematoda</taxon>
        <taxon>Chromadorea</taxon>
        <taxon>Rhabditida</taxon>
        <taxon>Spirurina</taxon>
        <taxon>Ascaridomorpha</taxon>
        <taxon>Ascaridoidea</taxon>
        <taxon>Anisakidae</taxon>
        <taxon>Anisakis</taxon>
        <taxon>Anisakis simplex complex</taxon>
    </lineage>
</organism>
<evidence type="ECO:0000256" key="1">
    <source>
        <dbReference type="PROSITE-ProRule" id="PRU01006"/>
    </source>
</evidence>
<dbReference type="GO" id="GO:0006886">
    <property type="term" value="P:intracellular protein transport"/>
    <property type="evidence" value="ECO:0007669"/>
    <property type="project" value="UniProtKB-UniRule"/>
</dbReference>
<keyword evidence="3" id="KW-1185">Reference proteome</keyword>
<dbReference type="OrthoDB" id="5325112at2759"/>
<dbReference type="PROSITE" id="PS50236">
    <property type="entry name" value="CHCR"/>
    <property type="match status" value="1"/>
</dbReference>
<dbReference type="GO" id="GO:0005737">
    <property type="term" value="C:cytoplasm"/>
    <property type="evidence" value="ECO:0007669"/>
    <property type="project" value="TreeGrafter"/>
</dbReference>
<feature type="repeat" description="CHCR" evidence="1">
    <location>
        <begin position="1"/>
        <end position="110"/>
    </location>
</feature>
<dbReference type="GO" id="GO:0016020">
    <property type="term" value="C:membrane"/>
    <property type="evidence" value="ECO:0007669"/>
    <property type="project" value="TreeGrafter"/>
</dbReference>